<dbReference type="PROSITE" id="PS51900">
    <property type="entry name" value="CB"/>
    <property type="match status" value="1"/>
</dbReference>
<proteinExistence type="inferred from homology"/>
<sequence>MPKTRVKFNNSNGVTPNTFMQNFGKSNINITQFTLLHEKFMEAKTLEGLAPRTLEDHVKHFKFFKKYIETIQRTELDQIFLSKDLFKNYVAYMLLEKKYAPCTINLRITSLKCYLNWLFKEKYTTENYSLYLVRVKRPQDTILPLTKEEVKKMLNVVDTGTYAGIRDFTMMIIILDCGIRPQELCNVKINEVDFKNKLLKVNAQTAKTRKSRELPLSKQSLHLLKQLISISEENQSPYIFMSSQTADKLDHNVAAKNFEKYGKRAGIKKRCTPYVFRHTFATNAVKKGMDTFTLQRIMGHALITTTRQYVQLDTRDLVRSHEKTNFLNEYFK</sequence>
<dbReference type="GO" id="GO:0006310">
    <property type="term" value="P:DNA recombination"/>
    <property type="evidence" value="ECO:0007669"/>
    <property type="project" value="UniProtKB-KW"/>
</dbReference>
<dbReference type="AlphaFoldDB" id="A0A0E3GS05"/>
<dbReference type="SUPFAM" id="SSF56349">
    <property type="entry name" value="DNA breaking-rejoining enzymes"/>
    <property type="match status" value="1"/>
</dbReference>
<dbReference type="KEGG" id="csq:CSCA_4106"/>
<dbReference type="Pfam" id="PF00589">
    <property type="entry name" value="Phage_integrase"/>
    <property type="match status" value="1"/>
</dbReference>
<keyword evidence="8" id="KW-1185">Reference proteome</keyword>
<feature type="domain" description="Core-binding (CB)" evidence="6">
    <location>
        <begin position="31"/>
        <end position="119"/>
    </location>
</feature>
<dbReference type="EMBL" id="CP009933">
    <property type="protein sequence ID" value="AKA71231.1"/>
    <property type="molecule type" value="Genomic_DNA"/>
</dbReference>
<evidence type="ECO:0000313" key="8">
    <source>
        <dbReference type="Proteomes" id="UP000033115"/>
    </source>
</evidence>
<dbReference type="PROSITE" id="PS51898">
    <property type="entry name" value="TYR_RECOMBINASE"/>
    <property type="match status" value="1"/>
</dbReference>
<reference evidence="7 8" key="1">
    <citation type="journal article" date="2015" name="J. Biotechnol.">
        <title>Complete genome sequence of a malodorant-producing acetogen, Clostridium scatologenes ATCC 25775(T).</title>
        <authorList>
            <person name="Zhu Z."/>
            <person name="Guo T."/>
            <person name="Zheng H."/>
            <person name="Song T."/>
            <person name="Ouyang P."/>
            <person name="Xie J."/>
        </authorList>
    </citation>
    <scope>NUCLEOTIDE SEQUENCE [LARGE SCALE GENOMIC DNA]</scope>
    <source>
        <strain evidence="7 8">ATCC 25775</strain>
    </source>
</reference>
<dbReference type="InterPro" id="IPR044068">
    <property type="entry name" value="CB"/>
</dbReference>
<dbReference type="Gene3D" id="1.10.150.130">
    <property type="match status" value="1"/>
</dbReference>
<evidence type="ECO:0000259" key="6">
    <source>
        <dbReference type="PROSITE" id="PS51900"/>
    </source>
</evidence>
<evidence type="ECO:0000256" key="2">
    <source>
        <dbReference type="ARBA" id="ARBA00023125"/>
    </source>
</evidence>
<dbReference type="GO" id="GO:0015074">
    <property type="term" value="P:DNA integration"/>
    <property type="evidence" value="ECO:0007669"/>
    <property type="project" value="InterPro"/>
</dbReference>
<dbReference type="RefSeq" id="WP_029162339.1">
    <property type="nucleotide sequence ID" value="NZ_CP009933.1"/>
</dbReference>
<name>A0A0E3GS05_CLOSL</name>
<evidence type="ECO:0000259" key="5">
    <source>
        <dbReference type="PROSITE" id="PS51898"/>
    </source>
</evidence>
<dbReference type="InterPro" id="IPR050090">
    <property type="entry name" value="Tyrosine_recombinase_XerCD"/>
</dbReference>
<dbReference type="InterPro" id="IPR002104">
    <property type="entry name" value="Integrase_catalytic"/>
</dbReference>
<dbReference type="PANTHER" id="PTHR30349">
    <property type="entry name" value="PHAGE INTEGRASE-RELATED"/>
    <property type="match status" value="1"/>
</dbReference>
<evidence type="ECO:0000256" key="4">
    <source>
        <dbReference type="PROSITE-ProRule" id="PRU01248"/>
    </source>
</evidence>
<evidence type="ECO:0000256" key="1">
    <source>
        <dbReference type="ARBA" id="ARBA00008857"/>
    </source>
</evidence>
<keyword evidence="2 4" id="KW-0238">DNA-binding</keyword>
<dbReference type="InterPro" id="IPR010998">
    <property type="entry name" value="Integrase_recombinase_N"/>
</dbReference>
<feature type="domain" description="Tyr recombinase" evidence="5">
    <location>
        <begin position="140"/>
        <end position="322"/>
    </location>
</feature>
<dbReference type="Gene3D" id="1.10.443.10">
    <property type="entry name" value="Intergrase catalytic core"/>
    <property type="match status" value="1"/>
</dbReference>
<dbReference type="PANTHER" id="PTHR30349:SF41">
    <property type="entry name" value="INTEGRASE_RECOMBINASE PROTEIN MJ0367-RELATED"/>
    <property type="match status" value="1"/>
</dbReference>
<keyword evidence="3" id="KW-0233">DNA recombination</keyword>
<dbReference type="InterPro" id="IPR011010">
    <property type="entry name" value="DNA_brk_join_enz"/>
</dbReference>
<dbReference type="Proteomes" id="UP000033115">
    <property type="component" value="Chromosome"/>
</dbReference>
<dbReference type="HOGENOM" id="CLU_027562_9_2_9"/>
<evidence type="ECO:0000256" key="3">
    <source>
        <dbReference type="ARBA" id="ARBA00023172"/>
    </source>
</evidence>
<gene>
    <name evidence="7" type="ORF">CSCA_4106</name>
</gene>
<protein>
    <submittedName>
        <fullName evidence="7">Phage integrase, N-terminal SAM domain protein</fullName>
    </submittedName>
</protein>
<dbReference type="STRING" id="1548.CSCA_4106"/>
<dbReference type="GO" id="GO:0003677">
    <property type="term" value="F:DNA binding"/>
    <property type="evidence" value="ECO:0007669"/>
    <property type="project" value="UniProtKB-UniRule"/>
</dbReference>
<accession>A0A0E3GS05</accession>
<dbReference type="InterPro" id="IPR013762">
    <property type="entry name" value="Integrase-like_cat_sf"/>
</dbReference>
<evidence type="ECO:0000313" key="7">
    <source>
        <dbReference type="EMBL" id="AKA71231.1"/>
    </source>
</evidence>
<dbReference type="CDD" id="cd00397">
    <property type="entry name" value="DNA_BRE_C"/>
    <property type="match status" value="1"/>
</dbReference>
<organism evidence="7 8">
    <name type="scientific">Clostridium scatologenes</name>
    <dbReference type="NCBI Taxonomy" id="1548"/>
    <lineage>
        <taxon>Bacteria</taxon>
        <taxon>Bacillati</taxon>
        <taxon>Bacillota</taxon>
        <taxon>Clostridia</taxon>
        <taxon>Eubacteriales</taxon>
        <taxon>Clostridiaceae</taxon>
        <taxon>Clostridium</taxon>
    </lineage>
</organism>
<comment type="similarity">
    <text evidence="1">Belongs to the 'phage' integrase family.</text>
</comment>